<evidence type="ECO:0000313" key="2">
    <source>
        <dbReference type="Proteomes" id="UP000199469"/>
    </source>
</evidence>
<dbReference type="SUPFAM" id="SSF56973">
    <property type="entry name" value="Aerolisin/ETX pore-forming domain"/>
    <property type="match status" value="1"/>
</dbReference>
<dbReference type="OrthoDB" id="9831405at2"/>
<reference evidence="2" key="1">
    <citation type="submission" date="2016-10" db="EMBL/GenBank/DDBJ databases">
        <authorList>
            <person name="Varghese N."/>
            <person name="Submissions S."/>
        </authorList>
    </citation>
    <scope>NUCLEOTIDE SEQUENCE [LARGE SCALE GENOMIC DNA]</scope>
    <source>
        <strain evidence="2">DSM 17724</strain>
    </source>
</reference>
<dbReference type="Proteomes" id="UP000199469">
    <property type="component" value="Unassembled WGS sequence"/>
</dbReference>
<evidence type="ECO:0000313" key="1">
    <source>
        <dbReference type="EMBL" id="SEV98886.1"/>
    </source>
</evidence>
<keyword evidence="2" id="KW-1185">Reference proteome</keyword>
<protein>
    <submittedName>
        <fullName evidence="1">Toxin ETX/toxin MTX2</fullName>
    </submittedName>
</protein>
<dbReference type="Gene3D" id="2.170.15.10">
    <property type="entry name" value="Proaerolysin, chain A, domain 3"/>
    <property type="match status" value="1"/>
</dbReference>
<sequence length="349" mass="37298">MKKLTTLKVLGIIGVSFFLASCEQDGIEDTIQQIQPTEKTELATKTMSAKEEAKFIEENGLKLIATISMPERRSNKISLQNSTTIQEELTSANLQQLGLTAPKIVTLYKNQYGGNVTGVIVNDYKTDASLVRPANNGAKAYVKTSLPVINSFNPVQDGSQATYSATTIYNSSSNPLAYSKTLTFSDQLTLSNSTTVAAGLNVGAKISIMVSSPTGNIGLPGGVSIPLPFVQATAEASVQATLSTSKTTTTTTTKGTTISETISPTIPPHKKLYIVAIQKVQKGAISYKIPVSITGSVVTKQAASYTNRPASFLKTQNLTEQEGTINYGYYSDTKIYVKELNMNEAPPAL</sequence>
<dbReference type="EMBL" id="FOIU01000001">
    <property type="protein sequence ID" value="SEV98886.1"/>
    <property type="molecule type" value="Genomic_DNA"/>
</dbReference>
<accession>A0A1I0NCQ9</accession>
<organism evidence="1 2">
    <name type="scientific">Chryseobacterium wanjuense</name>
    <dbReference type="NCBI Taxonomy" id="356305"/>
    <lineage>
        <taxon>Bacteria</taxon>
        <taxon>Pseudomonadati</taxon>
        <taxon>Bacteroidota</taxon>
        <taxon>Flavobacteriia</taxon>
        <taxon>Flavobacteriales</taxon>
        <taxon>Weeksellaceae</taxon>
        <taxon>Chryseobacterium group</taxon>
        <taxon>Chryseobacterium</taxon>
    </lineage>
</organism>
<gene>
    <name evidence="1" type="ORF">SAMN05421841_0508</name>
</gene>
<name>A0A1I0NCQ9_9FLAO</name>
<dbReference type="AlphaFoldDB" id="A0A1I0NCQ9"/>
<dbReference type="RefSeq" id="WP_089790489.1">
    <property type="nucleotide sequence ID" value="NZ_FOIU01000001.1"/>
</dbReference>
<dbReference type="PROSITE" id="PS51257">
    <property type="entry name" value="PROKAR_LIPOPROTEIN"/>
    <property type="match status" value="1"/>
</dbReference>
<proteinExistence type="predicted"/>